<proteinExistence type="predicted"/>
<evidence type="ECO:0000313" key="1">
    <source>
        <dbReference type="EMBL" id="CAB4175718.1"/>
    </source>
</evidence>
<reference evidence="1" key="1">
    <citation type="submission" date="2020-05" db="EMBL/GenBank/DDBJ databases">
        <authorList>
            <person name="Chiriac C."/>
            <person name="Salcher M."/>
            <person name="Ghai R."/>
            <person name="Kavagutti S V."/>
        </authorList>
    </citation>
    <scope>NUCLEOTIDE SEQUENCE</scope>
</reference>
<accession>A0A6J5Q2M4</accession>
<protein>
    <submittedName>
        <fullName evidence="1">Uncharacterized protein</fullName>
    </submittedName>
</protein>
<name>A0A6J5Q2M4_9CAUD</name>
<organism evidence="1">
    <name type="scientific">uncultured Caudovirales phage</name>
    <dbReference type="NCBI Taxonomy" id="2100421"/>
    <lineage>
        <taxon>Viruses</taxon>
        <taxon>Duplodnaviria</taxon>
        <taxon>Heunggongvirae</taxon>
        <taxon>Uroviricota</taxon>
        <taxon>Caudoviricetes</taxon>
        <taxon>Peduoviridae</taxon>
        <taxon>Maltschvirus</taxon>
        <taxon>Maltschvirus maltsch</taxon>
    </lineage>
</organism>
<sequence>MPFTPISLPIQQILMTNFVTDIATISNANVLLLQAKLEDLINDLEIDIATTSIGTTTPITSLKSQTVILQDTGLIYQAGSPTPTVIATLAKNISSESVLTVDHIVTNMTAGFDTITTNDITIANSATFTGTADFNAPVTINSSVVESKESVTANLTWAGVIGTPAETTITLSNTSRQNIFLTLKASTAPDPTPVYDGTTAIDPDISEFNIIIDFDLTNPPAQNTKFTIYLVDVINSGALTTIVVPYVQTAAIPIKFIAGTNLNTTNTILLHDNSNSVGVASSASYLPYGASVTFNYIIDTLNDDRLLATSLVGTSIF</sequence>
<gene>
    <name evidence="1" type="ORF">UFOVP972_331</name>
</gene>
<dbReference type="EMBL" id="LR796923">
    <property type="protein sequence ID" value="CAB4175718.1"/>
    <property type="molecule type" value="Genomic_DNA"/>
</dbReference>